<dbReference type="AlphaFoldDB" id="A0A6J6SGE6"/>
<keyword evidence="8" id="KW-0479">Metal-binding</keyword>
<keyword evidence="9" id="KW-0274">FAD</keyword>
<dbReference type="Gene3D" id="2.160.20.60">
    <property type="entry name" value="Glutamate synthase, alpha subunit, C-terminal domain"/>
    <property type="match status" value="1"/>
</dbReference>
<dbReference type="Pfam" id="PF01493">
    <property type="entry name" value="GXGXG"/>
    <property type="match status" value="1"/>
</dbReference>
<keyword evidence="13" id="KW-0411">Iron-sulfur</keyword>
<dbReference type="GO" id="GO:0016491">
    <property type="term" value="F:oxidoreductase activity"/>
    <property type="evidence" value="ECO:0007669"/>
    <property type="project" value="UniProtKB-KW"/>
</dbReference>
<keyword evidence="14" id="KW-0314">Glutamate biosynthesis</keyword>
<comment type="cofactor">
    <cofactor evidence="3">
        <name>FAD</name>
        <dbReference type="ChEBI" id="CHEBI:57692"/>
    </cofactor>
</comment>
<proteinExistence type="inferred from homology"/>
<evidence type="ECO:0000256" key="10">
    <source>
        <dbReference type="ARBA" id="ARBA00022962"/>
    </source>
</evidence>
<evidence type="ECO:0000256" key="16">
    <source>
        <dbReference type="ARBA" id="ARBA00029440"/>
    </source>
</evidence>
<dbReference type="PANTHER" id="PTHR43100:SF1">
    <property type="entry name" value="GLUTAMATE SYNTHASE [NADPH] SMALL CHAIN"/>
    <property type="match status" value="1"/>
</dbReference>
<evidence type="ECO:0000256" key="6">
    <source>
        <dbReference type="ARBA" id="ARBA00022630"/>
    </source>
</evidence>
<evidence type="ECO:0000256" key="1">
    <source>
        <dbReference type="ARBA" id="ARBA00001917"/>
    </source>
</evidence>
<evidence type="ECO:0000256" key="2">
    <source>
        <dbReference type="ARBA" id="ARBA00001927"/>
    </source>
</evidence>
<comment type="cofactor">
    <cofactor evidence="1">
        <name>FMN</name>
        <dbReference type="ChEBI" id="CHEBI:58210"/>
    </cofactor>
</comment>
<evidence type="ECO:0000256" key="7">
    <source>
        <dbReference type="ARBA" id="ARBA00022643"/>
    </source>
</evidence>
<keyword evidence="15" id="KW-0003">3Fe-4S</keyword>
<dbReference type="PANTHER" id="PTHR43100">
    <property type="entry name" value="GLUTAMATE SYNTHASE [NADPH] SMALL CHAIN"/>
    <property type="match status" value="1"/>
</dbReference>
<evidence type="ECO:0000256" key="14">
    <source>
        <dbReference type="ARBA" id="ARBA00023164"/>
    </source>
</evidence>
<accession>A0A6J6SGE6</accession>
<evidence type="ECO:0000256" key="3">
    <source>
        <dbReference type="ARBA" id="ARBA00001974"/>
    </source>
</evidence>
<keyword evidence="11" id="KW-0560">Oxidoreductase</keyword>
<dbReference type="InterPro" id="IPR051394">
    <property type="entry name" value="Glutamate_Synthase"/>
</dbReference>
<dbReference type="FunFam" id="2.160.20.60:FF:000001">
    <property type="entry name" value="Glutamate synthase, large subunit"/>
    <property type="match status" value="1"/>
</dbReference>
<dbReference type="EMBL" id="CAEZYH010000136">
    <property type="protein sequence ID" value="CAB4733882.1"/>
    <property type="molecule type" value="Genomic_DNA"/>
</dbReference>
<evidence type="ECO:0000256" key="11">
    <source>
        <dbReference type="ARBA" id="ARBA00023002"/>
    </source>
</evidence>
<keyword evidence="10" id="KW-0315">Glutamine amidotransferase</keyword>
<protein>
    <submittedName>
        <fullName evidence="18">Unannotated protein</fullName>
    </submittedName>
</protein>
<keyword evidence="6" id="KW-0285">Flavoprotein</keyword>
<keyword evidence="5" id="KW-0028">Amino-acid biosynthesis</keyword>
<evidence type="ECO:0000256" key="13">
    <source>
        <dbReference type="ARBA" id="ARBA00023014"/>
    </source>
</evidence>
<gene>
    <name evidence="18" type="ORF">UFOPK2658_01859</name>
</gene>
<evidence type="ECO:0000256" key="15">
    <source>
        <dbReference type="ARBA" id="ARBA00023291"/>
    </source>
</evidence>
<keyword evidence="12" id="KW-0408">Iron</keyword>
<comment type="cofactor">
    <cofactor evidence="2">
        <name>[3Fe-4S] cluster</name>
        <dbReference type="ChEBI" id="CHEBI:21137"/>
    </cofactor>
</comment>
<comment type="similarity">
    <text evidence="4">Belongs to the glutamate synthase family.</text>
</comment>
<dbReference type="GO" id="GO:0051538">
    <property type="term" value="F:3 iron, 4 sulfur cluster binding"/>
    <property type="evidence" value="ECO:0007669"/>
    <property type="project" value="UniProtKB-KW"/>
</dbReference>
<dbReference type="CDD" id="cd00982">
    <property type="entry name" value="gltB_C"/>
    <property type="match status" value="1"/>
</dbReference>
<evidence type="ECO:0000259" key="17">
    <source>
        <dbReference type="Pfam" id="PF01493"/>
    </source>
</evidence>
<evidence type="ECO:0000256" key="5">
    <source>
        <dbReference type="ARBA" id="ARBA00022605"/>
    </source>
</evidence>
<name>A0A6J6SGE6_9ZZZZ</name>
<feature type="domain" description="Glutamate synthase alpha subunit C-terminal" evidence="17">
    <location>
        <begin position="1"/>
        <end position="170"/>
    </location>
</feature>
<evidence type="ECO:0000256" key="9">
    <source>
        <dbReference type="ARBA" id="ARBA00022827"/>
    </source>
</evidence>
<sequence length="247" mass="26250">MLGSAVTKKWGSEGLPLDTISLRFTGSAGQSLGAFLPNGISILLHGDANDYLGKGLSGGRIVLRPSTRATFRPQDNVIAGNVIGYGATSGEIFINGLVGERFCVRNSGATAVVEGIGDHGCEYMTGGRVVVLGITGRNFAAGMSGGIAYVYDKDGLFESRVNVEMVDVVEPNAHDASWLRETIEQHVQLTESPLGAGMLEDWATASGKFRKVLPRDYARVMAIIDQAKIDGVSDEETSRRVMEPVNG</sequence>
<dbReference type="SUPFAM" id="SSF69336">
    <property type="entry name" value="Alpha subunit of glutamate synthase, C-terminal domain"/>
    <property type="match status" value="1"/>
</dbReference>
<evidence type="ECO:0000313" key="18">
    <source>
        <dbReference type="EMBL" id="CAB4733882.1"/>
    </source>
</evidence>
<dbReference type="GO" id="GO:0006537">
    <property type="term" value="P:glutamate biosynthetic process"/>
    <property type="evidence" value="ECO:0007669"/>
    <property type="project" value="UniProtKB-KW"/>
</dbReference>
<comment type="pathway">
    <text evidence="16">Amino-acid biosynthesis.</text>
</comment>
<keyword evidence="7" id="KW-0288">FMN</keyword>
<dbReference type="InterPro" id="IPR036485">
    <property type="entry name" value="Glu_synth_asu_C_sf"/>
</dbReference>
<organism evidence="18">
    <name type="scientific">freshwater metagenome</name>
    <dbReference type="NCBI Taxonomy" id="449393"/>
    <lineage>
        <taxon>unclassified sequences</taxon>
        <taxon>metagenomes</taxon>
        <taxon>ecological metagenomes</taxon>
    </lineage>
</organism>
<dbReference type="GO" id="GO:0046872">
    <property type="term" value="F:metal ion binding"/>
    <property type="evidence" value="ECO:0007669"/>
    <property type="project" value="UniProtKB-KW"/>
</dbReference>
<evidence type="ECO:0000256" key="8">
    <source>
        <dbReference type="ARBA" id="ARBA00022723"/>
    </source>
</evidence>
<reference evidence="18" key="1">
    <citation type="submission" date="2020-05" db="EMBL/GenBank/DDBJ databases">
        <authorList>
            <person name="Chiriac C."/>
            <person name="Salcher M."/>
            <person name="Ghai R."/>
            <person name="Kavagutti S V."/>
        </authorList>
    </citation>
    <scope>NUCLEOTIDE SEQUENCE</scope>
</reference>
<dbReference type="InterPro" id="IPR002489">
    <property type="entry name" value="Glu_synth_asu_C"/>
</dbReference>
<evidence type="ECO:0000256" key="12">
    <source>
        <dbReference type="ARBA" id="ARBA00023004"/>
    </source>
</evidence>
<evidence type="ECO:0000256" key="4">
    <source>
        <dbReference type="ARBA" id="ARBA00009716"/>
    </source>
</evidence>